<dbReference type="Proteomes" id="UP000076727">
    <property type="component" value="Unassembled WGS sequence"/>
</dbReference>
<organism evidence="2 3">
    <name type="scientific">Daedalea quercina L-15889</name>
    <dbReference type="NCBI Taxonomy" id="1314783"/>
    <lineage>
        <taxon>Eukaryota</taxon>
        <taxon>Fungi</taxon>
        <taxon>Dikarya</taxon>
        <taxon>Basidiomycota</taxon>
        <taxon>Agaricomycotina</taxon>
        <taxon>Agaricomycetes</taxon>
        <taxon>Polyporales</taxon>
        <taxon>Fomitopsis</taxon>
    </lineage>
</organism>
<evidence type="ECO:0000313" key="3">
    <source>
        <dbReference type="Proteomes" id="UP000076727"/>
    </source>
</evidence>
<evidence type="ECO:0000256" key="1">
    <source>
        <dbReference type="SAM" id="MobiDB-lite"/>
    </source>
</evidence>
<dbReference type="AlphaFoldDB" id="A0A165QC07"/>
<dbReference type="OrthoDB" id="2792418at2759"/>
<reference evidence="2 3" key="1">
    <citation type="journal article" date="2016" name="Mol. Biol. Evol.">
        <title>Comparative Genomics of Early-Diverging Mushroom-Forming Fungi Provides Insights into the Origins of Lignocellulose Decay Capabilities.</title>
        <authorList>
            <person name="Nagy L.G."/>
            <person name="Riley R."/>
            <person name="Tritt A."/>
            <person name="Adam C."/>
            <person name="Daum C."/>
            <person name="Floudas D."/>
            <person name="Sun H."/>
            <person name="Yadav J.S."/>
            <person name="Pangilinan J."/>
            <person name="Larsson K.H."/>
            <person name="Matsuura K."/>
            <person name="Barry K."/>
            <person name="Labutti K."/>
            <person name="Kuo R."/>
            <person name="Ohm R.A."/>
            <person name="Bhattacharya S.S."/>
            <person name="Shirouzu T."/>
            <person name="Yoshinaga Y."/>
            <person name="Martin F.M."/>
            <person name="Grigoriev I.V."/>
            <person name="Hibbett D.S."/>
        </authorList>
    </citation>
    <scope>NUCLEOTIDE SEQUENCE [LARGE SCALE GENOMIC DNA]</scope>
    <source>
        <strain evidence="2 3">L-15889</strain>
    </source>
</reference>
<proteinExistence type="predicted"/>
<keyword evidence="3" id="KW-1185">Reference proteome</keyword>
<dbReference type="EMBL" id="KV429059">
    <property type="protein sequence ID" value="KZT69259.1"/>
    <property type="molecule type" value="Genomic_DNA"/>
</dbReference>
<gene>
    <name evidence="2" type="ORF">DAEQUDRAFT_765577</name>
</gene>
<feature type="region of interest" description="Disordered" evidence="1">
    <location>
        <begin position="291"/>
        <end position="319"/>
    </location>
</feature>
<sequence length="359" mass="39482">MPAHPWDTYTEEMRERFSCYGIALWDPDPHLGTIGADIGNVQIGDVGRIVRGRYHRLFNTVTGIADSHWNVPEAFERLGREEIEPLITREEISQSCLSSASFVTINTDGRATASGGAGGAGLSFKCTKSRGAILQLPECDRTNMATSGSNRAAASGERLNINKKINDFVARNIDTWHQFALEIAGWEVEKLDLIFVSGYLETKYWTVATCTDHGVDVQVSIQGGHGPLTVSFSAGRSQGNSPFCHAKWGPSEETPRRQCIFLEVLRGSGRSALERLKLKLLLSMPRYNRVTNTDSPGRSSSRHGITESGESSAPHMTTPQTIFGGQMFMEDQVDASIREDEDVGPASDLFDFLNHAHSF</sequence>
<evidence type="ECO:0000313" key="2">
    <source>
        <dbReference type="EMBL" id="KZT69259.1"/>
    </source>
</evidence>
<name>A0A165QC07_9APHY</name>
<protein>
    <submittedName>
        <fullName evidence="2">Uncharacterized protein</fullName>
    </submittedName>
</protein>
<accession>A0A165QC07</accession>